<comment type="caution">
    <text evidence="17">The sequence shown here is derived from an EMBL/GenBank/DDBJ whole genome shotgun (WGS) entry which is preliminary data.</text>
</comment>
<keyword evidence="9" id="KW-0492">Microsome</keyword>
<evidence type="ECO:0000256" key="7">
    <source>
        <dbReference type="ARBA" id="ARBA00022723"/>
    </source>
</evidence>
<dbReference type="EMBL" id="QCYY01002676">
    <property type="protein sequence ID" value="ROT68377.1"/>
    <property type="molecule type" value="Genomic_DNA"/>
</dbReference>
<keyword evidence="7 14" id="KW-0479">Metal-binding</keyword>
<evidence type="ECO:0000256" key="1">
    <source>
        <dbReference type="ARBA" id="ARBA00001971"/>
    </source>
</evidence>
<evidence type="ECO:0000313" key="17">
    <source>
        <dbReference type="EMBL" id="ROT68377.1"/>
    </source>
</evidence>
<feature type="region of interest" description="Disordered" evidence="16">
    <location>
        <begin position="1"/>
        <end position="24"/>
    </location>
</feature>
<dbReference type="AlphaFoldDB" id="A0A3R7Q4J0"/>
<comment type="cofactor">
    <cofactor evidence="1 14">
        <name>heme</name>
        <dbReference type="ChEBI" id="CHEBI:30413"/>
    </cofactor>
</comment>
<comment type="similarity">
    <text evidence="5 15">Belongs to the cytochrome P450 family.</text>
</comment>
<feature type="binding site" description="axial binding residue" evidence="14">
    <location>
        <position position="352"/>
    </location>
    <ligand>
        <name>heme</name>
        <dbReference type="ChEBI" id="CHEBI:30413"/>
    </ligand>
    <ligandPart>
        <name>Fe</name>
        <dbReference type="ChEBI" id="CHEBI:18248"/>
    </ligandPart>
</feature>
<evidence type="ECO:0000256" key="11">
    <source>
        <dbReference type="ARBA" id="ARBA00023004"/>
    </source>
</evidence>
<keyword evidence="10 15" id="KW-0560">Oxidoreductase</keyword>
<reference evidence="17 18" key="1">
    <citation type="submission" date="2018-04" db="EMBL/GenBank/DDBJ databases">
        <authorList>
            <person name="Zhang X."/>
            <person name="Yuan J."/>
            <person name="Li F."/>
            <person name="Xiang J."/>
        </authorList>
    </citation>
    <scope>NUCLEOTIDE SEQUENCE [LARGE SCALE GENOMIC DNA]</scope>
    <source>
        <tissue evidence="17">Muscle</tissue>
    </source>
</reference>
<dbReference type="FunFam" id="1.10.630.10:FF:000238">
    <property type="entry name" value="Cytochrome P450 2A6"/>
    <property type="match status" value="1"/>
</dbReference>
<evidence type="ECO:0000256" key="3">
    <source>
        <dbReference type="ARBA" id="ARBA00004174"/>
    </source>
</evidence>
<keyword evidence="8" id="KW-0256">Endoplasmic reticulum</keyword>
<evidence type="ECO:0000256" key="5">
    <source>
        <dbReference type="ARBA" id="ARBA00010617"/>
    </source>
</evidence>
<dbReference type="InterPro" id="IPR002401">
    <property type="entry name" value="Cyt_P450_E_grp-I"/>
</dbReference>
<dbReference type="GO" id="GO:0008395">
    <property type="term" value="F:steroid hydroxylase activity"/>
    <property type="evidence" value="ECO:0007669"/>
    <property type="project" value="TreeGrafter"/>
</dbReference>
<dbReference type="GO" id="GO:0020037">
    <property type="term" value="F:heme binding"/>
    <property type="evidence" value="ECO:0007669"/>
    <property type="project" value="InterPro"/>
</dbReference>
<evidence type="ECO:0000256" key="13">
    <source>
        <dbReference type="ARBA" id="ARBA00023136"/>
    </source>
</evidence>
<name>A0A3R7Q4J0_PENVA</name>
<dbReference type="SUPFAM" id="SSF48264">
    <property type="entry name" value="Cytochrome P450"/>
    <property type="match status" value="1"/>
</dbReference>
<keyword evidence="12 15" id="KW-0503">Monooxygenase</keyword>
<evidence type="ECO:0000313" key="18">
    <source>
        <dbReference type="Proteomes" id="UP000283509"/>
    </source>
</evidence>
<keyword evidence="11 14" id="KW-0408">Iron</keyword>
<keyword evidence="18" id="KW-1185">Reference proteome</keyword>
<keyword evidence="13" id="KW-0472">Membrane</keyword>
<evidence type="ECO:0000256" key="15">
    <source>
        <dbReference type="RuleBase" id="RU000461"/>
    </source>
</evidence>
<evidence type="ECO:0000256" key="16">
    <source>
        <dbReference type="SAM" id="MobiDB-lite"/>
    </source>
</evidence>
<dbReference type="InterPro" id="IPR001128">
    <property type="entry name" value="Cyt_P450"/>
</dbReference>
<dbReference type="GO" id="GO:0005506">
    <property type="term" value="F:iron ion binding"/>
    <property type="evidence" value="ECO:0007669"/>
    <property type="project" value="InterPro"/>
</dbReference>
<dbReference type="Proteomes" id="UP000283509">
    <property type="component" value="Unassembled WGS sequence"/>
</dbReference>
<dbReference type="InterPro" id="IPR050182">
    <property type="entry name" value="Cytochrome_P450_fam2"/>
</dbReference>
<dbReference type="GO" id="GO:0016712">
    <property type="term" value="F:oxidoreductase activity, acting on paired donors, with incorporation or reduction of molecular oxygen, reduced flavin or flavoprotein as one donor, and incorporation of one atom of oxygen"/>
    <property type="evidence" value="ECO:0007669"/>
    <property type="project" value="TreeGrafter"/>
</dbReference>
<proteinExistence type="inferred from homology"/>
<evidence type="ECO:0000256" key="6">
    <source>
        <dbReference type="ARBA" id="ARBA00022617"/>
    </source>
</evidence>
<sequence>MANGHPGDGLPAQLPAQQRSPRSSAFLDRPTWELFKFMEPVTLGVIGSNGNIWHTNRRFSLRQLRDQGMGKSSLVSAIQKQARELVEALKGQASKPERIPRDLRVAVINIIWHMVASKQFEKTDPKLQEFIDIIDDLTQKFGPIAIPDFMPWIKYCLPDFLIRRLFSIDMLYTLKDKFFDYCKELIEEHKASLDPDDPKDLIDGYLLDIEASKDDPDTIRTERDLCILILDLFFAGTNHPEVQRKFQAEIDEVLPKGTLATLEDRSRMPFTEAVIHEVLRASSLASTGVQHVAVRDTMLGDDRVDSRRRHAPRPRYWNNPEKFMPERWLDDQGKFTTKKEGFLPFGIGKRVCVGESLARMELFIISTAIFQSLSVSPPPGSKVDVSPDPGNPFGHNPRQEKAYYSCQKTLTDGSTLRGGCGPYVDPVTPGEVFLTVVAEASLAAHIGHVKSSCPLPIYRGSLTGDPPSRSPPPS</sequence>
<dbReference type="InterPro" id="IPR017972">
    <property type="entry name" value="Cyt_P450_CS"/>
</dbReference>
<evidence type="ECO:0000256" key="9">
    <source>
        <dbReference type="ARBA" id="ARBA00022848"/>
    </source>
</evidence>
<dbReference type="OrthoDB" id="1055148at2759"/>
<dbReference type="GO" id="GO:0005789">
    <property type="term" value="C:endoplasmic reticulum membrane"/>
    <property type="evidence" value="ECO:0007669"/>
    <property type="project" value="UniProtKB-SubCell"/>
</dbReference>
<dbReference type="GO" id="GO:0006805">
    <property type="term" value="P:xenobiotic metabolic process"/>
    <property type="evidence" value="ECO:0007669"/>
    <property type="project" value="TreeGrafter"/>
</dbReference>
<comment type="subcellular location">
    <subcellularLocation>
        <location evidence="4">Endoplasmic reticulum membrane</location>
        <topology evidence="4">Peripheral membrane protein</topology>
    </subcellularLocation>
    <subcellularLocation>
        <location evidence="3">Microsome membrane</location>
        <topology evidence="3">Peripheral membrane protein</topology>
    </subcellularLocation>
</comment>
<comment type="function">
    <text evidence="2">May be involved in the metabolism of insect hormones and in the breakdown of synthetic insecticides.</text>
</comment>
<dbReference type="STRING" id="6689.A0A3R7Q4J0"/>
<dbReference type="Gene3D" id="1.10.630.10">
    <property type="entry name" value="Cytochrome P450"/>
    <property type="match status" value="1"/>
</dbReference>
<dbReference type="InterPro" id="IPR036396">
    <property type="entry name" value="Cyt_P450_sf"/>
</dbReference>
<dbReference type="Pfam" id="PF00067">
    <property type="entry name" value="p450"/>
    <property type="match status" value="1"/>
</dbReference>
<evidence type="ECO:0000256" key="14">
    <source>
        <dbReference type="PIRSR" id="PIRSR602401-1"/>
    </source>
</evidence>
<evidence type="ECO:0000256" key="2">
    <source>
        <dbReference type="ARBA" id="ARBA00003690"/>
    </source>
</evidence>
<dbReference type="PRINTS" id="PR00463">
    <property type="entry name" value="EP450I"/>
</dbReference>
<accession>A0A3R7Q4J0</accession>
<dbReference type="GO" id="GO:0006082">
    <property type="term" value="P:organic acid metabolic process"/>
    <property type="evidence" value="ECO:0007669"/>
    <property type="project" value="TreeGrafter"/>
</dbReference>
<dbReference type="PROSITE" id="PS00086">
    <property type="entry name" value="CYTOCHROME_P450"/>
    <property type="match status" value="1"/>
</dbReference>
<dbReference type="PANTHER" id="PTHR24300:SF403">
    <property type="entry name" value="CYTOCHROME P450 306A1"/>
    <property type="match status" value="1"/>
</dbReference>
<evidence type="ECO:0000256" key="8">
    <source>
        <dbReference type="ARBA" id="ARBA00022824"/>
    </source>
</evidence>
<dbReference type="PANTHER" id="PTHR24300">
    <property type="entry name" value="CYTOCHROME P450 508A4-RELATED"/>
    <property type="match status" value="1"/>
</dbReference>
<keyword evidence="6 14" id="KW-0349">Heme</keyword>
<gene>
    <name evidence="17" type="ORF">C7M84_013474</name>
</gene>
<evidence type="ECO:0000256" key="4">
    <source>
        <dbReference type="ARBA" id="ARBA00004406"/>
    </source>
</evidence>
<protein>
    <submittedName>
        <fullName evidence="17">Cytochrome P450 2L1</fullName>
    </submittedName>
</protein>
<organism evidence="17 18">
    <name type="scientific">Penaeus vannamei</name>
    <name type="common">Whiteleg shrimp</name>
    <name type="synonym">Litopenaeus vannamei</name>
    <dbReference type="NCBI Taxonomy" id="6689"/>
    <lineage>
        <taxon>Eukaryota</taxon>
        <taxon>Metazoa</taxon>
        <taxon>Ecdysozoa</taxon>
        <taxon>Arthropoda</taxon>
        <taxon>Crustacea</taxon>
        <taxon>Multicrustacea</taxon>
        <taxon>Malacostraca</taxon>
        <taxon>Eumalacostraca</taxon>
        <taxon>Eucarida</taxon>
        <taxon>Decapoda</taxon>
        <taxon>Dendrobranchiata</taxon>
        <taxon>Penaeoidea</taxon>
        <taxon>Penaeidae</taxon>
        <taxon>Penaeus</taxon>
    </lineage>
</organism>
<dbReference type="PRINTS" id="PR00385">
    <property type="entry name" value="P450"/>
</dbReference>
<evidence type="ECO:0000256" key="10">
    <source>
        <dbReference type="ARBA" id="ARBA00023002"/>
    </source>
</evidence>
<evidence type="ECO:0000256" key="12">
    <source>
        <dbReference type="ARBA" id="ARBA00023033"/>
    </source>
</evidence>
<reference evidence="17 18" key="2">
    <citation type="submission" date="2019-01" db="EMBL/GenBank/DDBJ databases">
        <title>The decoding of complex shrimp genome reveals the adaptation for benthos swimmer, frequently molting mechanism and breeding impact on genome.</title>
        <authorList>
            <person name="Sun Y."/>
            <person name="Gao Y."/>
            <person name="Yu Y."/>
        </authorList>
    </citation>
    <scope>NUCLEOTIDE SEQUENCE [LARGE SCALE GENOMIC DNA]</scope>
    <source>
        <tissue evidence="17">Muscle</tissue>
    </source>
</reference>